<evidence type="ECO:0000256" key="2">
    <source>
        <dbReference type="SAM" id="SignalP"/>
    </source>
</evidence>
<feature type="region of interest" description="Disordered" evidence="1">
    <location>
        <begin position="37"/>
        <end position="58"/>
    </location>
</feature>
<organism evidence="3">
    <name type="scientific">Heterosigma akashiwo</name>
    <name type="common">Chromophytic alga</name>
    <name type="synonym">Heterosigma carterae</name>
    <dbReference type="NCBI Taxonomy" id="2829"/>
    <lineage>
        <taxon>Eukaryota</taxon>
        <taxon>Sar</taxon>
        <taxon>Stramenopiles</taxon>
        <taxon>Ochrophyta</taxon>
        <taxon>Raphidophyceae</taxon>
        <taxon>Chattonellales</taxon>
        <taxon>Chattonellaceae</taxon>
        <taxon>Heterosigma</taxon>
    </lineage>
</organism>
<dbReference type="EMBL" id="HBIU01018756">
    <property type="protein sequence ID" value="CAE0630054.1"/>
    <property type="molecule type" value="Transcribed_RNA"/>
</dbReference>
<protein>
    <submittedName>
        <fullName evidence="3">Uncharacterized protein</fullName>
    </submittedName>
</protein>
<feature type="compositionally biased region" description="Basic and acidic residues" evidence="1">
    <location>
        <begin position="48"/>
        <end position="58"/>
    </location>
</feature>
<keyword evidence="2" id="KW-0732">Signal</keyword>
<feature type="compositionally biased region" description="Basic and acidic residues" evidence="1">
    <location>
        <begin position="138"/>
        <end position="152"/>
    </location>
</feature>
<dbReference type="AlphaFoldDB" id="A0A6V1PLK3"/>
<feature type="chain" id="PRO_5030160770" evidence="2">
    <location>
        <begin position="21"/>
        <end position="152"/>
    </location>
</feature>
<evidence type="ECO:0000313" key="3">
    <source>
        <dbReference type="EMBL" id="CAE0630054.1"/>
    </source>
</evidence>
<gene>
    <name evidence="3" type="ORF">HAKA00212_LOCUS8748</name>
</gene>
<reference evidence="3" key="1">
    <citation type="submission" date="2021-01" db="EMBL/GenBank/DDBJ databases">
        <authorList>
            <person name="Corre E."/>
            <person name="Pelletier E."/>
            <person name="Niang G."/>
            <person name="Scheremetjew M."/>
            <person name="Finn R."/>
            <person name="Kale V."/>
            <person name="Holt S."/>
            <person name="Cochrane G."/>
            <person name="Meng A."/>
            <person name="Brown T."/>
            <person name="Cohen L."/>
        </authorList>
    </citation>
    <scope>NUCLEOTIDE SEQUENCE</scope>
    <source>
        <strain evidence="3">CCMP3107</strain>
    </source>
</reference>
<feature type="signal peptide" evidence="2">
    <location>
        <begin position="1"/>
        <end position="20"/>
    </location>
</feature>
<name>A0A6V1PLK3_HETAK</name>
<proteinExistence type="predicted"/>
<evidence type="ECO:0000256" key="1">
    <source>
        <dbReference type="SAM" id="MobiDB-lite"/>
    </source>
</evidence>
<sequence length="152" mass="17365">MSNAQAILLCVAVAFAVAHGFTSSLNQINVQSQCKKPSTRSNMVMKWPGDRPPKTNPKRKELLMDASWARADERVDVFEDKPNPTYPWWETYFPTEEEIEAAAQGYDFENPEKWLAENKKVVVSSSKAATPSVGKQQQGEKKEEKKPWYQVW</sequence>
<accession>A0A6V1PLK3</accession>
<feature type="region of interest" description="Disordered" evidence="1">
    <location>
        <begin position="124"/>
        <end position="152"/>
    </location>
</feature>